<dbReference type="RefSeq" id="WP_203896938.1">
    <property type="nucleotide sequence ID" value="NZ_BOPF01000002.1"/>
</dbReference>
<proteinExistence type="predicted"/>
<evidence type="ECO:0000313" key="3">
    <source>
        <dbReference type="Proteomes" id="UP000619260"/>
    </source>
</evidence>
<dbReference type="SUPFAM" id="SSF53474">
    <property type="entry name" value="alpha/beta-Hydrolases"/>
    <property type="match status" value="1"/>
</dbReference>
<dbReference type="InterPro" id="IPR029058">
    <property type="entry name" value="AB_hydrolase_fold"/>
</dbReference>
<evidence type="ECO:0000313" key="2">
    <source>
        <dbReference type="EMBL" id="GIJ43347.1"/>
    </source>
</evidence>
<dbReference type="Gene3D" id="3.40.50.1820">
    <property type="entry name" value="alpha/beta hydrolase"/>
    <property type="match status" value="1"/>
</dbReference>
<dbReference type="PANTHER" id="PTHR43433">
    <property type="entry name" value="HYDROLASE, ALPHA/BETA FOLD FAMILY PROTEIN"/>
    <property type="match status" value="1"/>
</dbReference>
<reference evidence="2" key="1">
    <citation type="submission" date="2021-01" db="EMBL/GenBank/DDBJ databases">
        <title>Whole genome shotgun sequence of Virgisporangium aliadipatigenens NBRC 105644.</title>
        <authorList>
            <person name="Komaki H."/>
            <person name="Tamura T."/>
        </authorList>
    </citation>
    <scope>NUCLEOTIDE SEQUENCE</scope>
    <source>
        <strain evidence="2">NBRC 105644</strain>
    </source>
</reference>
<dbReference type="EMBL" id="BOPF01000002">
    <property type="protein sequence ID" value="GIJ43347.1"/>
    <property type="molecule type" value="Genomic_DNA"/>
</dbReference>
<organism evidence="2 3">
    <name type="scientific">Virgisporangium aliadipatigenens</name>
    <dbReference type="NCBI Taxonomy" id="741659"/>
    <lineage>
        <taxon>Bacteria</taxon>
        <taxon>Bacillati</taxon>
        <taxon>Actinomycetota</taxon>
        <taxon>Actinomycetes</taxon>
        <taxon>Micromonosporales</taxon>
        <taxon>Micromonosporaceae</taxon>
        <taxon>Virgisporangium</taxon>
    </lineage>
</organism>
<dbReference type="GO" id="GO:0004806">
    <property type="term" value="F:triacylglycerol lipase activity"/>
    <property type="evidence" value="ECO:0007669"/>
    <property type="project" value="TreeGrafter"/>
</dbReference>
<gene>
    <name evidence="2" type="ORF">Val02_02330</name>
</gene>
<dbReference type="AlphaFoldDB" id="A0A8J4DNA9"/>
<dbReference type="Pfam" id="PF00561">
    <property type="entry name" value="Abhydrolase_1"/>
    <property type="match status" value="1"/>
</dbReference>
<name>A0A8J4DNA9_9ACTN</name>
<dbReference type="InterPro" id="IPR000073">
    <property type="entry name" value="AB_hydrolase_1"/>
</dbReference>
<comment type="caution">
    <text evidence="2">The sequence shown here is derived from an EMBL/GenBank/DDBJ whole genome shotgun (WGS) entry which is preliminary data.</text>
</comment>
<sequence>MSYRSPVMHESLPPGAERRVLRLSRGDLAATRCDGGGDPVVIVPGYFGSKEDFWPLFPGLAAAGYDAWSFDQLGQYDSGGPDDPAHYTVDLLARDLNEVLAHVGGDRPVHLVGHCLGGFIARTLTLATPERVASLTLLACGPALHGRRHRMMLHGYSGYLKNGGPHDTVSRRIEKMILEGAGPWFAHTRDKMQRAKFGFLWGMAHSACDEPDRTAELKATGVPMFVLYGSIGGRLWSRRDLADMAGQLGAPSHMVHDSAHHPAMEQPADTTEALVRFFAGTGAA</sequence>
<dbReference type="GO" id="GO:0046503">
    <property type="term" value="P:glycerolipid catabolic process"/>
    <property type="evidence" value="ECO:0007669"/>
    <property type="project" value="TreeGrafter"/>
</dbReference>
<keyword evidence="2" id="KW-0378">Hydrolase</keyword>
<dbReference type="PANTHER" id="PTHR43433:SF5">
    <property type="entry name" value="AB HYDROLASE-1 DOMAIN-CONTAINING PROTEIN"/>
    <property type="match status" value="1"/>
</dbReference>
<dbReference type="Proteomes" id="UP000619260">
    <property type="component" value="Unassembled WGS sequence"/>
</dbReference>
<accession>A0A8J4DNA9</accession>
<feature type="domain" description="AB hydrolase-1" evidence="1">
    <location>
        <begin position="39"/>
        <end position="140"/>
    </location>
</feature>
<evidence type="ECO:0000259" key="1">
    <source>
        <dbReference type="Pfam" id="PF00561"/>
    </source>
</evidence>
<dbReference type="InterPro" id="IPR050471">
    <property type="entry name" value="AB_hydrolase"/>
</dbReference>
<keyword evidence="3" id="KW-1185">Reference proteome</keyword>
<protein>
    <submittedName>
        <fullName evidence="2">Alpha/beta hydrolase</fullName>
    </submittedName>
</protein>